<proteinExistence type="predicted"/>
<dbReference type="AlphaFoldDB" id="A0A2T7UQJ5"/>
<dbReference type="RefSeq" id="WP_107752514.1">
    <property type="nucleotide sequence ID" value="NZ_QBKF01000007.1"/>
</dbReference>
<organism evidence="1 2">
    <name type="scientific">Pararhodobacter aggregans</name>
    <dbReference type="NCBI Taxonomy" id="404875"/>
    <lineage>
        <taxon>Bacteria</taxon>
        <taxon>Pseudomonadati</taxon>
        <taxon>Pseudomonadota</taxon>
        <taxon>Alphaproteobacteria</taxon>
        <taxon>Rhodobacterales</taxon>
        <taxon>Paracoccaceae</taxon>
        <taxon>Pararhodobacter</taxon>
    </lineage>
</organism>
<name>A0A2T7UQJ5_9RHOB</name>
<gene>
    <name evidence="1" type="ORF">DDE23_14820</name>
</gene>
<dbReference type="Proteomes" id="UP000244810">
    <property type="component" value="Unassembled WGS sequence"/>
</dbReference>
<dbReference type="EMBL" id="QDDR01000007">
    <property type="protein sequence ID" value="PVE46942.1"/>
    <property type="molecule type" value="Genomic_DNA"/>
</dbReference>
<reference evidence="1 2" key="1">
    <citation type="journal article" date="2011" name="Syst. Appl. Microbiol.">
        <title>Defluviimonas denitrificans gen. nov., sp. nov., and Pararhodobacter aggregans gen. nov., sp. nov., non-phototrophic Rhodobacteraceae from the biofilter of a marine aquaculture.</title>
        <authorList>
            <person name="Foesel B.U."/>
            <person name="Drake H.L."/>
            <person name="Schramm A."/>
        </authorList>
    </citation>
    <scope>NUCLEOTIDE SEQUENCE [LARGE SCALE GENOMIC DNA]</scope>
    <source>
        <strain evidence="1 2">D1-19</strain>
    </source>
</reference>
<comment type="caution">
    <text evidence="1">The sequence shown here is derived from an EMBL/GenBank/DDBJ whole genome shotgun (WGS) entry which is preliminary data.</text>
</comment>
<dbReference type="OrthoDB" id="5465390at2"/>
<sequence length="246" mass="25726">MSDPQPTLPPVGVLLLDTRFARPPGDIGNASTFGGRVLYETVGGASMTRILQGDPEDPALAEGFRAARDRLVARGAELLTTSCGLLVFQQARLSQGCPVPFTASSLFQIPLRQAQHGKVAVMGLLQGSITPAHLAAAGVAPDLPVGALPEDAHLLNVLRANDPDRPIDAARATAELIAAARALLDRAPDTGALVLECTNLPPYQAALAEALDLPVYGFYDWLVAIHQGQALPDGRLPPACPTEIPA</sequence>
<evidence type="ECO:0000313" key="1">
    <source>
        <dbReference type="EMBL" id="PVE46942.1"/>
    </source>
</evidence>
<evidence type="ECO:0000313" key="2">
    <source>
        <dbReference type="Proteomes" id="UP000244810"/>
    </source>
</evidence>
<accession>A0A2T7UQJ5</accession>
<keyword evidence="2" id="KW-1185">Reference proteome</keyword>
<evidence type="ECO:0008006" key="3">
    <source>
        <dbReference type="Google" id="ProtNLM"/>
    </source>
</evidence>
<protein>
    <recommendedName>
        <fullName evidence="3">Aspartate/glutamate racemase family protein</fullName>
    </recommendedName>
</protein>